<sequence length="455" mass="49644">MVVGMSVVKFSSCVHTLSLERHQVENSHMSIEKILTGRLLTPSAPIVGGHVHFTDNRENFKEFKIIMLVLLMMLLFPLLMTLPVLAGSEFSDVPTDHWAHDALTHLYRLGVVNGYPDGPGFRGDQPLTRYEFAVALKHLLEKSTISIDEFPADGRGKLAALVSLYRKELVELGTRVEDLTRDFRLLLSVVGSNMDEIQELQRRVGHLERGAGASVWAGPGKSIFPKGAFLVWADRFAPDHLSGFDSLEANYRKGLGIGYGAGFMNGSIELSVSASEWESDSFSVSSDFSSSVKNLAALYSLGNGTYGGAGAHMEISTLDFSGVWVGNSRHYRKIRPRLGLGIARNSVSLWITPSDGSGRDLYTIYTDDGFFTGSLVTGFEADLMEGVSIGLDSVLQFGSKTLYPSIDRVTMGGGGSGTLMGAAAAATAIESLPWKGFDLDLRDWQLRTSARIRFR</sequence>
<gene>
    <name evidence="3" type="ORF">CVV64_13205</name>
</gene>
<evidence type="ECO:0000313" key="4">
    <source>
        <dbReference type="Proteomes" id="UP000233256"/>
    </source>
</evidence>
<dbReference type="InterPro" id="IPR001119">
    <property type="entry name" value="SLH_dom"/>
</dbReference>
<dbReference type="EMBL" id="PGXC01000014">
    <property type="protein sequence ID" value="PKK89630.1"/>
    <property type="molecule type" value="Genomic_DNA"/>
</dbReference>
<dbReference type="InterPro" id="IPR051465">
    <property type="entry name" value="Cell_Envelope_Struct_Comp"/>
</dbReference>
<protein>
    <recommendedName>
        <fullName evidence="2">SLH domain-containing protein</fullName>
    </recommendedName>
</protein>
<keyword evidence="1" id="KW-0812">Transmembrane</keyword>
<evidence type="ECO:0000313" key="3">
    <source>
        <dbReference type="EMBL" id="PKK89630.1"/>
    </source>
</evidence>
<reference evidence="3 4" key="1">
    <citation type="journal article" date="2017" name="ISME J.">
        <title>Potential for microbial H2 and metal transformations associated with novel bacteria and archaea in deep terrestrial subsurface sediments.</title>
        <authorList>
            <person name="Hernsdorf A.W."/>
            <person name="Amano Y."/>
            <person name="Miyakawa K."/>
            <person name="Ise K."/>
            <person name="Suzuki Y."/>
            <person name="Anantharaman K."/>
            <person name="Probst A."/>
            <person name="Burstein D."/>
            <person name="Thomas B.C."/>
            <person name="Banfield J.F."/>
        </authorList>
    </citation>
    <scope>NUCLEOTIDE SEQUENCE [LARGE SCALE GENOMIC DNA]</scope>
    <source>
        <strain evidence="3">HGW-Wallbacteria-1</strain>
    </source>
</reference>
<dbReference type="PANTHER" id="PTHR43308">
    <property type="entry name" value="OUTER MEMBRANE PROTEIN ALPHA-RELATED"/>
    <property type="match status" value="1"/>
</dbReference>
<feature type="domain" description="SLH" evidence="2">
    <location>
        <begin position="86"/>
        <end position="150"/>
    </location>
</feature>
<accession>A0A2N1PMU2</accession>
<dbReference type="PROSITE" id="PS51272">
    <property type="entry name" value="SLH"/>
    <property type="match status" value="1"/>
</dbReference>
<name>A0A2N1PMU2_9BACT</name>
<dbReference type="Pfam" id="PF00395">
    <property type="entry name" value="SLH"/>
    <property type="match status" value="1"/>
</dbReference>
<keyword evidence="1" id="KW-0472">Membrane</keyword>
<comment type="caution">
    <text evidence="3">The sequence shown here is derived from an EMBL/GenBank/DDBJ whole genome shotgun (WGS) entry which is preliminary data.</text>
</comment>
<dbReference type="AlphaFoldDB" id="A0A2N1PMU2"/>
<proteinExistence type="predicted"/>
<dbReference type="PANTHER" id="PTHR43308:SF1">
    <property type="entry name" value="OUTER MEMBRANE PROTEIN ALPHA"/>
    <property type="match status" value="1"/>
</dbReference>
<dbReference type="Proteomes" id="UP000233256">
    <property type="component" value="Unassembled WGS sequence"/>
</dbReference>
<feature type="transmembrane region" description="Helical" evidence="1">
    <location>
        <begin position="65"/>
        <end position="86"/>
    </location>
</feature>
<evidence type="ECO:0000256" key="1">
    <source>
        <dbReference type="SAM" id="Phobius"/>
    </source>
</evidence>
<organism evidence="3 4">
    <name type="scientific">Candidatus Wallbacteria bacterium HGW-Wallbacteria-1</name>
    <dbReference type="NCBI Taxonomy" id="2013854"/>
    <lineage>
        <taxon>Bacteria</taxon>
        <taxon>Candidatus Walliibacteriota</taxon>
    </lineage>
</organism>
<evidence type="ECO:0000259" key="2">
    <source>
        <dbReference type="PROSITE" id="PS51272"/>
    </source>
</evidence>
<keyword evidence="1" id="KW-1133">Transmembrane helix</keyword>